<dbReference type="EMBL" id="UINC01006042">
    <property type="protein sequence ID" value="SVA25116.1"/>
    <property type="molecule type" value="Genomic_DNA"/>
</dbReference>
<dbReference type="Gene3D" id="3.40.50.10610">
    <property type="entry name" value="ABC-type transport auxiliary lipoprotein component"/>
    <property type="match status" value="1"/>
</dbReference>
<reference evidence="2" key="1">
    <citation type="submission" date="2018-05" db="EMBL/GenBank/DDBJ databases">
        <authorList>
            <person name="Lanie J.A."/>
            <person name="Ng W.-L."/>
            <person name="Kazmierczak K.M."/>
            <person name="Andrzejewski T.M."/>
            <person name="Davidsen T.M."/>
            <person name="Wayne K.J."/>
            <person name="Tettelin H."/>
            <person name="Glass J.I."/>
            <person name="Rusch D."/>
            <person name="Podicherti R."/>
            <person name="Tsui H.-C.T."/>
            <person name="Winkler M.E."/>
        </authorList>
    </citation>
    <scope>NUCLEOTIDE SEQUENCE</scope>
</reference>
<evidence type="ECO:0008006" key="3">
    <source>
        <dbReference type="Google" id="ProtNLM"/>
    </source>
</evidence>
<evidence type="ECO:0000313" key="2">
    <source>
        <dbReference type="EMBL" id="SVA25116.1"/>
    </source>
</evidence>
<protein>
    <recommendedName>
        <fullName evidence="3">DUF5683 domain-containing protein</fullName>
    </recommendedName>
</protein>
<keyword evidence="1" id="KW-0812">Transmembrane</keyword>
<name>A0A381UA67_9ZZZZ</name>
<gene>
    <name evidence="2" type="ORF">METZ01_LOCUS77970</name>
</gene>
<sequence length="325" mass="37246">MKSIQINIIFILMSAPISLWGQKPDNSIAVLDFKPVGIERKQAEKITERLRIQLNKTGAVQQMNRKWIYDVLRREGIKKIKCITPECTADLGNTLDVNYVVTGELIKEGDSTFTIDINMVHVQSRITKKSKRITVEGDLGDIVVELELLAWNMMWLKPPEILLAKQRLGRHDPDVVAMLKPRTREDALKRAMWFPGMGSIYRGNIVPGCAFMGLELTFIGLAIDSQRKFSDLKPGREDNLEKYRAATIADSIKKYVDILDRIDADMKNENKNLLTYSVSAVGIWALSMAHAYYAKQKKDEFAYFRPVRFTYDPFTKQASISWYFL</sequence>
<accession>A0A381UA67</accession>
<feature type="transmembrane region" description="Helical" evidence="1">
    <location>
        <begin position="273"/>
        <end position="293"/>
    </location>
</feature>
<evidence type="ECO:0000256" key="1">
    <source>
        <dbReference type="SAM" id="Phobius"/>
    </source>
</evidence>
<proteinExistence type="predicted"/>
<keyword evidence="1" id="KW-0472">Membrane</keyword>
<organism evidence="2">
    <name type="scientific">marine metagenome</name>
    <dbReference type="NCBI Taxonomy" id="408172"/>
    <lineage>
        <taxon>unclassified sequences</taxon>
        <taxon>metagenomes</taxon>
        <taxon>ecological metagenomes</taxon>
    </lineage>
</organism>
<keyword evidence="1" id="KW-1133">Transmembrane helix</keyword>
<dbReference type="AlphaFoldDB" id="A0A381UA67"/>